<keyword evidence="1" id="KW-0812">Transmembrane</keyword>
<dbReference type="EMBL" id="WTYZ01000001">
    <property type="protein sequence ID" value="MXO82474.1"/>
    <property type="molecule type" value="Genomic_DNA"/>
</dbReference>
<evidence type="ECO:0000256" key="1">
    <source>
        <dbReference type="SAM" id="Phobius"/>
    </source>
</evidence>
<dbReference type="RefSeq" id="WP_160612919.1">
    <property type="nucleotide sequence ID" value="NZ_JAUFQM010000001.1"/>
</dbReference>
<feature type="transmembrane region" description="Helical" evidence="1">
    <location>
        <begin position="14"/>
        <end position="38"/>
    </location>
</feature>
<name>A0A844Z4P5_9SPHN</name>
<accession>A0A844Z4P5</accession>
<evidence type="ECO:0000313" key="3">
    <source>
        <dbReference type="Proteomes" id="UP000460290"/>
    </source>
</evidence>
<evidence type="ECO:0000313" key="2">
    <source>
        <dbReference type="EMBL" id="MXO82474.1"/>
    </source>
</evidence>
<dbReference type="AlphaFoldDB" id="A0A844Z4P5"/>
<keyword evidence="1" id="KW-0472">Membrane</keyword>
<reference evidence="2 3" key="1">
    <citation type="submission" date="2019-12" db="EMBL/GenBank/DDBJ databases">
        <title>Genomic-based taxomic classification of the family Erythrobacteraceae.</title>
        <authorList>
            <person name="Xu L."/>
        </authorList>
    </citation>
    <scope>NUCLEOTIDE SEQUENCE [LARGE SCALE GENOMIC DNA]</scope>
    <source>
        <strain evidence="2 3">KCTC 42006</strain>
    </source>
</reference>
<sequence>MFNSEPEFEKREAVVRYAIGGVLALLAPFLIIAAIISLPDRHSLVVFIPWYGWLLGLLLIGIVGIHLLPVKQWTKAAMTACYVPGGAFVFAGFFLSYACAFYGDCL</sequence>
<keyword evidence="1" id="KW-1133">Transmembrane helix</keyword>
<protein>
    <submittedName>
        <fullName evidence="2">Uncharacterized protein</fullName>
    </submittedName>
</protein>
<comment type="caution">
    <text evidence="2">The sequence shown here is derived from an EMBL/GenBank/DDBJ whole genome shotgun (WGS) entry which is preliminary data.</text>
</comment>
<keyword evidence="3" id="KW-1185">Reference proteome</keyword>
<feature type="transmembrane region" description="Helical" evidence="1">
    <location>
        <begin position="50"/>
        <end position="68"/>
    </location>
</feature>
<dbReference type="Proteomes" id="UP000460290">
    <property type="component" value="Unassembled WGS sequence"/>
</dbReference>
<feature type="transmembrane region" description="Helical" evidence="1">
    <location>
        <begin position="80"/>
        <end position="103"/>
    </location>
</feature>
<proteinExistence type="predicted"/>
<gene>
    <name evidence="2" type="ORF">GRI35_03675</name>
</gene>
<organism evidence="2 3">
    <name type="scientific">Pontixanthobacter aestiaquae</name>
    <dbReference type="NCBI Taxonomy" id="1509367"/>
    <lineage>
        <taxon>Bacteria</taxon>
        <taxon>Pseudomonadati</taxon>
        <taxon>Pseudomonadota</taxon>
        <taxon>Alphaproteobacteria</taxon>
        <taxon>Sphingomonadales</taxon>
        <taxon>Erythrobacteraceae</taxon>
        <taxon>Pontixanthobacter</taxon>
    </lineage>
</organism>